<dbReference type="PANTHER" id="PTHR30629">
    <property type="entry name" value="PROPHAGE INTEGRASE"/>
    <property type="match status" value="1"/>
</dbReference>
<name>A0A917JS96_9PSEU</name>
<evidence type="ECO:0000313" key="7">
    <source>
        <dbReference type="Proteomes" id="UP000597989"/>
    </source>
</evidence>
<dbReference type="Pfam" id="PF00589">
    <property type="entry name" value="Phage_integrase"/>
    <property type="match status" value="1"/>
</dbReference>
<dbReference type="Proteomes" id="UP000597989">
    <property type="component" value="Unassembled WGS sequence"/>
</dbReference>
<dbReference type="InterPro" id="IPR013762">
    <property type="entry name" value="Integrase-like_cat_sf"/>
</dbReference>
<keyword evidence="4" id="KW-0233">DNA recombination</keyword>
<dbReference type="InterPro" id="IPR053876">
    <property type="entry name" value="Phage_int_M"/>
</dbReference>
<dbReference type="InterPro" id="IPR010998">
    <property type="entry name" value="Integrase_recombinase_N"/>
</dbReference>
<sequence>MAGRLPLPLGGTGEISVKKVGTSWSARVRYRREDGTYSDVRRRGRTKELAKQAVRDAIKNLAPSAAAGAQVTAMSLVDEVAQLWLAQFRADAENGIYSLGSVDTYSDTYRNHVKPALGRLRVFEVTTPVVDRLCQAKLKEHSVSLAKHVKAVISHIMTFAMQAEAIERNPVRGIAPLTERKAKTKRKKARALTKDQVVDLLGKLDADEEARRRDLPDLVRFFIATGERRGEALGAHWEDFDPEAKKLRMSGNIIQARGKGVVRNDGKSESSARDIALPDWCVQMLLERMARLGVTDLSKPIFTNTRGGYLNFANVTNRVWLPFRTRAGYEWVTFHTLRKTFATLLDEAGLTARQVADLLGHSQVSMTQDNYFGRGQESRAGAEALAFLEDFQEPGERPRKVGN</sequence>
<dbReference type="InterPro" id="IPR050808">
    <property type="entry name" value="Phage_Integrase"/>
</dbReference>
<dbReference type="GO" id="GO:0006310">
    <property type="term" value="P:DNA recombination"/>
    <property type="evidence" value="ECO:0007669"/>
    <property type="project" value="UniProtKB-KW"/>
</dbReference>
<protein>
    <submittedName>
        <fullName evidence="6">Site-specific integrase</fullName>
    </submittedName>
</protein>
<dbReference type="EMBL" id="BMMT01000005">
    <property type="protein sequence ID" value="GGI81410.1"/>
    <property type="molecule type" value="Genomic_DNA"/>
</dbReference>
<feature type="domain" description="Tyr recombinase" evidence="5">
    <location>
        <begin position="187"/>
        <end position="385"/>
    </location>
</feature>
<dbReference type="RefSeq" id="WP_188986896.1">
    <property type="nucleotide sequence ID" value="NZ_BMMT01000005.1"/>
</dbReference>
<keyword evidence="3" id="KW-0238">DNA-binding</keyword>
<evidence type="ECO:0000256" key="2">
    <source>
        <dbReference type="ARBA" id="ARBA00022908"/>
    </source>
</evidence>
<dbReference type="PROSITE" id="PS51898">
    <property type="entry name" value="TYR_RECOMBINASE"/>
    <property type="match status" value="1"/>
</dbReference>
<evidence type="ECO:0000256" key="4">
    <source>
        <dbReference type="ARBA" id="ARBA00023172"/>
    </source>
</evidence>
<dbReference type="Gene3D" id="1.10.443.10">
    <property type="entry name" value="Intergrase catalytic core"/>
    <property type="match status" value="1"/>
</dbReference>
<comment type="caution">
    <text evidence="6">The sequence shown here is derived from an EMBL/GenBank/DDBJ whole genome shotgun (WGS) entry which is preliminary data.</text>
</comment>
<evidence type="ECO:0000256" key="1">
    <source>
        <dbReference type="ARBA" id="ARBA00008857"/>
    </source>
</evidence>
<evidence type="ECO:0000259" key="5">
    <source>
        <dbReference type="PROSITE" id="PS51898"/>
    </source>
</evidence>
<comment type="similarity">
    <text evidence="1">Belongs to the 'phage' integrase family.</text>
</comment>
<organism evidence="6 7">
    <name type="scientific">Saccharopolyspora thermophila</name>
    <dbReference type="NCBI Taxonomy" id="89367"/>
    <lineage>
        <taxon>Bacteria</taxon>
        <taxon>Bacillati</taxon>
        <taxon>Actinomycetota</taxon>
        <taxon>Actinomycetes</taxon>
        <taxon>Pseudonocardiales</taxon>
        <taxon>Pseudonocardiaceae</taxon>
        <taxon>Saccharopolyspora</taxon>
    </lineage>
</organism>
<evidence type="ECO:0000313" key="6">
    <source>
        <dbReference type="EMBL" id="GGI81410.1"/>
    </source>
</evidence>
<dbReference type="Gene3D" id="1.10.150.130">
    <property type="match status" value="1"/>
</dbReference>
<dbReference type="SUPFAM" id="SSF56349">
    <property type="entry name" value="DNA breaking-rejoining enzymes"/>
    <property type="match status" value="1"/>
</dbReference>
<dbReference type="CDD" id="cd01189">
    <property type="entry name" value="INT_ICEBs1_C_like"/>
    <property type="match status" value="1"/>
</dbReference>
<evidence type="ECO:0000256" key="3">
    <source>
        <dbReference type="ARBA" id="ARBA00023125"/>
    </source>
</evidence>
<keyword evidence="2" id="KW-0229">DNA integration</keyword>
<gene>
    <name evidence="6" type="ORF">GCM10011581_18510</name>
</gene>
<accession>A0A917JS96</accession>
<dbReference type="InterPro" id="IPR002104">
    <property type="entry name" value="Integrase_catalytic"/>
</dbReference>
<reference evidence="6 7" key="1">
    <citation type="journal article" date="2014" name="Int. J. Syst. Evol. Microbiol.">
        <title>Complete genome sequence of Corynebacterium casei LMG S-19264T (=DSM 44701T), isolated from a smear-ripened cheese.</title>
        <authorList>
            <consortium name="US DOE Joint Genome Institute (JGI-PGF)"/>
            <person name="Walter F."/>
            <person name="Albersmeier A."/>
            <person name="Kalinowski J."/>
            <person name="Ruckert C."/>
        </authorList>
    </citation>
    <scope>NUCLEOTIDE SEQUENCE [LARGE SCALE GENOMIC DNA]</scope>
    <source>
        <strain evidence="6 7">CGMCC 4.7206</strain>
    </source>
</reference>
<dbReference type="InterPro" id="IPR011010">
    <property type="entry name" value="DNA_brk_join_enz"/>
</dbReference>
<proteinExistence type="inferred from homology"/>
<dbReference type="GO" id="GO:0003677">
    <property type="term" value="F:DNA binding"/>
    <property type="evidence" value="ECO:0007669"/>
    <property type="project" value="UniProtKB-KW"/>
</dbReference>
<dbReference type="PANTHER" id="PTHR30629:SF2">
    <property type="entry name" value="PROPHAGE INTEGRASE INTS-RELATED"/>
    <property type="match status" value="1"/>
</dbReference>
<dbReference type="Pfam" id="PF22022">
    <property type="entry name" value="Phage_int_M"/>
    <property type="match status" value="1"/>
</dbReference>
<dbReference type="AlphaFoldDB" id="A0A917JS96"/>
<dbReference type="GO" id="GO:0015074">
    <property type="term" value="P:DNA integration"/>
    <property type="evidence" value="ECO:0007669"/>
    <property type="project" value="UniProtKB-KW"/>
</dbReference>